<dbReference type="FunFam" id="3.40.50.300:FF:001854">
    <property type="entry name" value="ABC multidrug transporter (Eurofung)"/>
    <property type="match status" value="1"/>
</dbReference>
<evidence type="ECO:0000256" key="6">
    <source>
        <dbReference type="ARBA" id="ARBA00022840"/>
    </source>
</evidence>
<comment type="subcellular location">
    <subcellularLocation>
        <location evidence="1">Membrane</location>
        <topology evidence="1">Multi-pass membrane protein</topology>
    </subcellularLocation>
</comment>
<evidence type="ECO:0000256" key="4">
    <source>
        <dbReference type="ARBA" id="ARBA00022692"/>
    </source>
</evidence>
<reference evidence="13 14" key="1">
    <citation type="submission" date="2018-02" db="EMBL/GenBank/DDBJ databases">
        <title>Draft genome sequences of Elsinoe sp., causing black scab on jojoba.</title>
        <authorList>
            <person name="Stodart B."/>
            <person name="Jeffress S."/>
            <person name="Ash G."/>
            <person name="Arun Chinnappa K."/>
        </authorList>
    </citation>
    <scope>NUCLEOTIDE SEQUENCE [LARGE SCALE GENOMIC DNA]</scope>
    <source>
        <strain evidence="13 14">Hillstone_2</strain>
    </source>
</reference>
<feature type="domain" description="ABC transporter" evidence="11">
    <location>
        <begin position="711"/>
        <end position="942"/>
    </location>
</feature>
<dbReference type="FunFam" id="1.20.1560.10:FF:000066">
    <property type="entry name" value="ABC multidrug transporter (Eurofung)"/>
    <property type="match status" value="1"/>
</dbReference>
<dbReference type="SUPFAM" id="SSF90123">
    <property type="entry name" value="ABC transporter transmembrane region"/>
    <property type="match status" value="1"/>
</dbReference>
<feature type="domain" description="ABC transporter" evidence="11">
    <location>
        <begin position="100"/>
        <end position="328"/>
    </location>
</feature>
<feature type="domain" description="ABC transmembrane type-1" evidence="12">
    <location>
        <begin position="392"/>
        <end position="672"/>
    </location>
</feature>
<dbReference type="CDD" id="cd03244">
    <property type="entry name" value="ABCC_MRP_domain2"/>
    <property type="match status" value="1"/>
</dbReference>
<evidence type="ECO:0000256" key="9">
    <source>
        <dbReference type="SAM" id="MobiDB-lite"/>
    </source>
</evidence>
<dbReference type="SUPFAM" id="SSF52540">
    <property type="entry name" value="P-loop containing nucleoside triphosphate hydrolases"/>
    <property type="match status" value="2"/>
</dbReference>
<dbReference type="EMBL" id="PTQR01000012">
    <property type="protein sequence ID" value="TKX26559.1"/>
    <property type="molecule type" value="Genomic_DNA"/>
</dbReference>
<evidence type="ECO:0000259" key="12">
    <source>
        <dbReference type="PROSITE" id="PS50929"/>
    </source>
</evidence>
<dbReference type="CDD" id="cd03250">
    <property type="entry name" value="ABCC_MRP_domain1"/>
    <property type="match status" value="1"/>
</dbReference>
<dbReference type="GO" id="GO:0140359">
    <property type="term" value="F:ABC-type transporter activity"/>
    <property type="evidence" value="ECO:0007669"/>
    <property type="project" value="InterPro"/>
</dbReference>
<keyword evidence="7 10" id="KW-1133">Transmembrane helix</keyword>
<evidence type="ECO:0000256" key="10">
    <source>
        <dbReference type="SAM" id="Phobius"/>
    </source>
</evidence>
<dbReference type="InterPro" id="IPR011527">
    <property type="entry name" value="ABC1_TM_dom"/>
</dbReference>
<dbReference type="InterPro" id="IPR044726">
    <property type="entry name" value="ABCC_6TM_D2"/>
</dbReference>
<feature type="transmembrane region" description="Helical" evidence="10">
    <location>
        <begin position="614"/>
        <end position="637"/>
    </location>
</feature>
<evidence type="ECO:0000313" key="14">
    <source>
        <dbReference type="Proteomes" id="UP000308133"/>
    </source>
</evidence>
<keyword evidence="3" id="KW-0813">Transport</keyword>
<gene>
    <name evidence="13" type="ORF">C1H76_1091</name>
</gene>
<keyword evidence="8 10" id="KW-0472">Membrane</keyword>
<dbReference type="GO" id="GO:0016020">
    <property type="term" value="C:membrane"/>
    <property type="evidence" value="ECO:0007669"/>
    <property type="project" value="UniProtKB-SubCell"/>
</dbReference>
<dbReference type="PROSITE" id="PS00211">
    <property type="entry name" value="ABC_TRANSPORTER_1"/>
    <property type="match status" value="2"/>
</dbReference>
<feature type="region of interest" description="Disordered" evidence="9">
    <location>
        <begin position="333"/>
        <end position="369"/>
    </location>
</feature>
<dbReference type="FunFam" id="3.40.50.300:FF:000630">
    <property type="entry name" value="ATP-binding cassette (ABC) transporter, putative"/>
    <property type="match status" value="1"/>
</dbReference>
<dbReference type="Gene3D" id="1.20.1560.10">
    <property type="entry name" value="ABC transporter type 1, transmembrane domain"/>
    <property type="match status" value="1"/>
</dbReference>
<comment type="similarity">
    <text evidence="2">Belongs to the ABC transporter superfamily. ABCC family. Conjugate transporter (TC 3.A.1.208) subfamily.</text>
</comment>
<evidence type="ECO:0000256" key="2">
    <source>
        <dbReference type="ARBA" id="ARBA00009726"/>
    </source>
</evidence>
<sequence>MPMLLSPVITFAIYLALPSSRKDPANVTKVFTSLSLLVLLSEPLFGLLESIIDLTSAIACFNRIQVFLAKPRRTECRDIKINNDNLEVEKANQDHRGEIVKIHHASFNWSHDDAPVLRDISLTIPAGKLTMIIGPVGCGKSTLLKAMVGELASSDGRVEMFTRSVAWCEQSSWLMNQTIRENIVAYASFDDDYYKSVIHACDLQTDFQSLAKGDQTLVGSKGVSLSGGQKQRITIARALYARKELNIFDDVFSQLDMTTKSIVFERLFGSSGLLRRGDTTSVLVTHTTSFLPRADKIIGLSDTGHIAEQGTYESLRSSSAYLKDNITIDTQDRSAPLEEQPDLSSDEQSTSIEGSAAIAPEPQEPKSDLTRLEGDTTIYRYYFDTLNWKLGVVFLLLQVAWAFFSTFPFVWLKWWTDTSNQTSPRSNEYYIGIYAALQVLGILSSGVLTWWCFNVMAVHSGTALHGVLAKTLMSANFSFLGRIDGGSILTRFSQDIQLIDMSLPLALQVVVGNTLICIGQMGLIASASFWVALSYPPLFVIFYFVQKYYLRTSRQMRLLDLEEKAPIYTQFMETLEGLTTIRAFDWEAAAVRKNFELVDRSQKPFYLMYAIQRWLALVLDLIIAGLAVLVVGIAVGLRGNVSPGFTGVSLTQIISFTSALKLLVMFWTQLETSIGAVTRIREFEKDVPNENQPDETLEPPEDWPANGTLEMRAVSAQYKTGSDSWALRDIDVTVASGEKMAFCGRTGSGKSTMTLTWFRLLDYASGSIWVDGINIATIRRDILRSRIIFIAEEPFILPGSVRDNLDIFGEADDNAITDALRKTMLLDTVVAAGGLDVPMTSVPISQGQKQLLNFARALLRKRCKMIILDEATSSIDHESDRAIQQLIRTEFQECTVIAVAHRLDTILDFDNVAVMERGQIAEYGKPTELLTRSSKFRDLYNS</sequence>
<dbReference type="Pfam" id="PF00005">
    <property type="entry name" value="ABC_tran"/>
    <property type="match status" value="2"/>
</dbReference>
<feature type="transmembrane region" description="Helical" evidence="10">
    <location>
        <begin position="431"/>
        <end position="453"/>
    </location>
</feature>
<feature type="transmembrane region" description="Helical" evidence="10">
    <location>
        <begin position="390"/>
        <end position="411"/>
    </location>
</feature>
<dbReference type="InterPro" id="IPR050173">
    <property type="entry name" value="ABC_transporter_C-like"/>
</dbReference>
<proteinExistence type="inferred from homology"/>
<keyword evidence="6" id="KW-0067">ATP-binding</keyword>
<comment type="caution">
    <text evidence="13">The sequence shown here is derived from an EMBL/GenBank/DDBJ whole genome shotgun (WGS) entry which is preliminary data.</text>
</comment>
<dbReference type="InterPro" id="IPR003439">
    <property type="entry name" value="ABC_transporter-like_ATP-bd"/>
</dbReference>
<keyword evidence="4 10" id="KW-0812">Transmembrane</keyword>
<name>A0A4U7B6F9_9PEZI</name>
<dbReference type="PROSITE" id="PS50893">
    <property type="entry name" value="ABC_TRANSPORTER_2"/>
    <property type="match status" value="2"/>
</dbReference>
<evidence type="ECO:0000256" key="8">
    <source>
        <dbReference type="ARBA" id="ARBA00023136"/>
    </source>
</evidence>
<dbReference type="CDD" id="cd18580">
    <property type="entry name" value="ABC_6TM_ABCC_D2"/>
    <property type="match status" value="1"/>
</dbReference>
<dbReference type="InterPro" id="IPR003593">
    <property type="entry name" value="AAA+_ATPase"/>
</dbReference>
<protein>
    <submittedName>
        <fullName evidence="13">ABC transporter-like protein 2</fullName>
    </submittedName>
</protein>
<evidence type="ECO:0000256" key="7">
    <source>
        <dbReference type="ARBA" id="ARBA00022989"/>
    </source>
</evidence>
<dbReference type="AlphaFoldDB" id="A0A4U7B6F9"/>
<dbReference type="Pfam" id="PF00664">
    <property type="entry name" value="ABC_membrane"/>
    <property type="match status" value="1"/>
</dbReference>
<feature type="transmembrane region" description="Helical" evidence="10">
    <location>
        <begin position="527"/>
        <end position="545"/>
    </location>
</feature>
<accession>A0A4U7B6F9</accession>
<evidence type="ECO:0000313" key="13">
    <source>
        <dbReference type="EMBL" id="TKX26559.1"/>
    </source>
</evidence>
<evidence type="ECO:0000256" key="3">
    <source>
        <dbReference type="ARBA" id="ARBA00022448"/>
    </source>
</evidence>
<dbReference type="InterPro" id="IPR017871">
    <property type="entry name" value="ABC_transporter-like_CS"/>
</dbReference>
<dbReference type="PANTHER" id="PTHR24223">
    <property type="entry name" value="ATP-BINDING CASSETTE SUB-FAMILY C"/>
    <property type="match status" value="1"/>
</dbReference>
<organism evidence="13 14">
    <name type="scientific">Elsinoe australis</name>
    <dbReference type="NCBI Taxonomy" id="40998"/>
    <lineage>
        <taxon>Eukaryota</taxon>
        <taxon>Fungi</taxon>
        <taxon>Dikarya</taxon>
        <taxon>Ascomycota</taxon>
        <taxon>Pezizomycotina</taxon>
        <taxon>Dothideomycetes</taxon>
        <taxon>Dothideomycetidae</taxon>
        <taxon>Myriangiales</taxon>
        <taxon>Elsinoaceae</taxon>
        <taxon>Elsinoe</taxon>
    </lineage>
</organism>
<dbReference type="PANTHER" id="PTHR24223:SF399">
    <property type="entry name" value="ABC TRANSPORTER ATNG"/>
    <property type="match status" value="1"/>
</dbReference>
<dbReference type="Proteomes" id="UP000308133">
    <property type="component" value="Unassembled WGS sequence"/>
</dbReference>
<evidence type="ECO:0000259" key="11">
    <source>
        <dbReference type="PROSITE" id="PS50893"/>
    </source>
</evidence>
<evidence type="ECO:0000256" key="5">
    <source>
        <dbReference type="ARBA" id="ARBA00022741"/>
    </source>
</evidence>
<keyword evidence="5" id="KW-0547">Nucleotide-binding</keyword>
<dbReference type="InterPro" id="IPR036640">
    <property type="entry name" value="ABC1_TM_sf"/>
</dbReference>
<dbReference type="SMART" id="SM00382">
    <property type="entry name" value="AAA"/>
    <property type="match status" value="2"/>
</dbReference>
<dbReference type="PROSITE" id="PS50929">
    <property type="entry name" value="ABC_TM1F"/>
    <property type="match status" value="1"/>
</dbReference>
<dbReference type="GO" id="GO:0005524">
    <property type="term" value="F:ATP binding"/>
    <property type="evidence" value="ECO:0007669"/>
    <property type="project" value="UniProtKB-KW"/>
</dbReference>
<evidence type="ECO:0000256" key="1">
    <source>
        <dbReference type="ARBA" id="ARBA00004141"/>
    </source>
</evidence>
<dbReference type="Gene3D" id="3.40.50.300">
    <property type="entry name" value="P-loop containing nucleotide triphosphate hydrolases"/>
    <property type="match status" value="2"/>
</dbReference>
<dbReference type="InterPro" id="IPR027417">
    <property type="entry name" value="P-loop_NTPase"/>
</dbReference>
<dbReference type="GO" id="GO:0016887">
    <property type="term" value="F:ATP hydrolysis activity"/>
    <property type="evidence" value="ECO:0007669"/>
    <property type="project" value="InterPro"/>
</dbReference>